<keyword evidence="1" id="KW-0489">Methyltransferase</keyword>
<name>A0A927WPH5_SELRU</name>
<evidence type="ECO:0000256" key="1">
    <source>
        <dbReference type="ARBA" id="ARBA00022603"/>
    </source>
</evidence>
<comment type="caution">
    <text evidence="4">The sequence shown here is derived from an EMBL/GenBank/DDBJ whole genome shotgun (WGS) entry which is preliminary data.</text>
</comment>
<gene>
    <name evidence="4" type="ORF">E7201_02815</name>
</gene>
<reference evidence="4" key="1">
    <citation type="submission" date="2019-04" db="EMBL/GenBank/DDBJ databases">
        <title>Evolution of Biomass-Degrading Anaerobic Consortia Revealed by Metagenomics.</title>
        <authorList>
            <person name="Peng X."/>
        </authorList>
    </citation>
    <scope>NUCLEOTIDE SEQUENCE</scope>
    <source>
        <strain evidence="4">SIG240</strain>
    </source>
</reference>
<accession>A0A927WPH5</accession>
<evidence type="ECO:0000313" key="4">
    <source>
        <dbReference type="EMBL" id="MBE6092101.1"/>
    </source>
</evidence>
<dbReference type="PROSITE" id="PS00094">
    <property type="entry name" value="C5_MTASE_1"/>
    <property type="match status" value="1"/>
</dbReference>
<keyword evidence="2" id="KW-0808">Transferase</keyword>
<dbReference type="GO" id="GO:0032259">
    <property type="term" value="P:methylation"/>
    <property type="evidence" value="ECO:0007669"/>
    <property type="project" value="UniProtKB-KW"/>
</dbReference>
<evidence type="ECO:0000256" key="2">
    <source>
        <dbReference type="ARBA" id="ARBA00022679"/>
    </source>
</evidence>
<dbReference type="AlphaFoldDB" id="A0A927WPH5"/>
<evidence type="ECO:0000313" key="5">
    <source>
        <dbReference type="Proteomes" id="UP000761380"/>
    </source>
</evidence>
<keyword evidence="3" id="KW-0949">S-adenosyl-L-methionine</keyword>
<sequence length="77" mass="8775">MKFILKNNLIDKCRTLISPSEVLPSLTEDQEVMDVLEKGKPCFLWSSSSEVGLGVVFEIHKTDDTYRITIYDLVPLD</sequence>
<dbReference type="GO" id="GO:0008168">
    <property type="term" value="F:methyltransferase activity"/>
    <property type="evidence" value="ECO:0007669"/>
    <property type="project" value="UniProtKB-KW"/>
</dbReference>
<dbReference type="EMBL" id="SVBY01000012">
    <property type="protein sequence ID" value="MBE6092101.1"/>
    <property type="molecule type" value="Genomic_DNA"/>
</dbReference>
<protein>
    <submittedName>
        <fullName evidence="4">Uncharacterized protein</fullName>
    </submittedName>
</protein>
<evidence type="ECO:0000256" key="3">
    <source>
        <dbReference type="ARBA" id="ARBA00022691"/>
    </source>
</evidence>
<organism evidence="4 5">
    <name type="scientific">Selenomonas ruminantium</name>
    <dbReference type="NCBI Taxonomy" id="971"/>
    <lineage>
        <taxon>Bacteria</taxon>
        <taxon>Bacillati</taxon>
        <taxon>Bacillota</taxon>
        <taxon>Negativicutes</taxon>
        <taxon>Selenomonadales</taxon>
        <taxon>Selenomonadaceae</taxon>
        <taxon>Selenomonas</taxon>
    </lineage>
</organism>
<proteinExistence type="predicted"/>
<dbReference type="Proteomes" id="UP000761380">
    <property type="component" value="Unassembled WGS sequence"/>
</dbReference>
<dbReference type="InterPro" id="IPR018117">
    <property type="entry name" value="C5_DNA_meth_AS"/>
</dbReference>